<evidence type="ECO:0000313" key="2">
    <source>
        <dbReference type="EMBL" id="KAJ9587901.1"/>
    </source>
</evidence>
<feature type="transmembrane region" description="Helical" evidence="1">
    <location>
        <begin position="27"/>
        <end position="45"/>
    </location>
</feature>
<keyword evidence="1" id="KW-0472">Membrane</keyword>
<evidence type="ECO:0000256" key="1">
    <source>
        <dbReference type="SAM" id="Phobius"/>
    </source>
</evidence>
<evidence type="ECO:0000313" key="3">
    <source>
        <dbReference type="Proteomes" id="UP001233999"/>
    </source>
</evidence>
<reference evidence="2" key="1">
    <citation type="journal article" date="2023" name="IScience">
        <title>Live-bearing cockroach genome reveals convergent evolutionary mechanisms linked to viviparity in insects and beyond.</title>
        <authorList>
            <person name="Fouks B."/>
            <person name="Harrison M.C."/>
            <person name="Mikhailova A.A."/>
            <person name="Marchal E."/>
            <person name="English S."/>
            <person name="Carruthers M."/>
            <person name="Jennings E.C."/>
            <person name="Chiamaka E.L."/>
            <person name="Frigard R.A."/>
            <person name="Pippel M."/>
            <person name="Attardo G.M."/>
            <person name="Benoit J.B."/>
            <person name="Bornberg-Bauer E."/>
            <person name="Tobe S.S."/>
        </authorList>
    </citation>
    <scope>NUCLEOTIDE SEQUENCE</scope>
    <source>
        <strain evidence="2">Stay&amp;Tobe</strain>
    </source>
</reference>
<dbReference type="Pfam" id="PF09786">
    <property type="entry name" value="CytochromB561_N"/>
    <property type="match status" value="1"/>
</dbReference>
<proteinExistence type="predicted"/>
<dbReference type="Proteomes" id="UP001233999">
    <property type="component" value="Unassembled WGS sequence"/>
</dbReference>
<dbReference type="AlphaFoldDB" id="A0AAD7ZWD4"/>
<reference evidence="2" key="2">
    <citation type="submission" date="2023-05" db="EMBL/GenBank/DDBJ databases">
        <authorList>
            <person name="Fouks B."/>
        </authorList>
    </citation>
    <scope>NUCLEOTIDE SEQUENCE</scope>
    <source>
        <strain evidence="2">Stay&amp;Tobe</strain>
        <tissue evidence="2">Testes</tissue>
    </source>
</reference>
<dbReference type="InterPro" id="IPR019176">
    <property type="entry name" value="Cytochrome_B561-rel"/>
</dbReference>
<feature type="non-terminal residue" evidence="2">
    <location>
        <position position="515"/>
    </location>
</feature>
<gene>
    <name evidence="2" type="ORF">L9F63_018682</name>
</gene>
<dbReference type="EMBL" id="JASPKZ010006054">
    <property type="protein sequence ID" value="KAJ9587901.1"/>
    <property type="molecule type" value="Genomic_DNA"/>
</dbReference>
<evidence type="ECO:0008006" key="4">
    <source>
        <dbReference type="Google" id="ProtNLM"/>
    </source>
</evidence>
<comment type="caution">
    <text evidence="2">The sequence shown here is derived from an EMBL/GenBank/DDBJ whole genome shotgun (WGS) entry which is preliminary data.</text>
</comment>
<dbReference type="GO" id="GO:0016020">
    <property type="term" value="C:membrane"/>
    <property type="evidence" value="ECO:0007669"/>
    <property type="project" value="TreeGrafter"/>
</dbReference>
<keyword evidence="1" id="KW-1133">Transmembrane helix</keyword>
<dbReference type="PANTHER" id="PTHR21780:SF0">
    <property type="entry name" value="TRANSMEMBRANE PROTEIN 209"/>
    <property type="match status" value="1"/>
</dbReference>
<organism evidence="2 3">
    <name type="scientific">Diploptera punctata</name>
    <name type="common">Pacific beetle cockroach</name>
    <dbReference type="NCBI Taxonomy" id="6984"/>
    <lineage>
        <taxon>Eukaryota</taxon>
        <taxon>Metazoa</taxon>
        <taxon>Ecdysozoa</taxon>
        <taxon>Arthropoda</taxon>
        <taxon>Hexapoda</taxon>
        <taxon>Insecta</taxon>
        <taxon>Pterygota</taxon>
        <taxon>Neoptera</taxon>
        <taxon>Polyneoptera</taxon>
        <taxon>Dictyoptera</taxon>
        <taxon>Blattodea</taxon>
        <taxon>Blaberoidea</taxon>
        <taxon>Blaberidae</taxon>
        <taxon>Diplopterinae</taxon>
        <taxon>Diploptera</taxon>
    </lineage>
</organism>
<keyword evidence="3" id="KW-1185">Reference proteome</keyword>
<accession>A0AAD7ZWD4</accession>
<dbReference type="PANTHER" id="PTHR21780">
    <property type="entry name" value="TRANSMEMBRANE PROTEIN 209"/>
    <property type="match status" value="1"/>
</dbReference>
<keyword evidence="1" id="KW-0812">Transmembrane</keyword>
<feature type="transmembrane region" description="Helical" evidence="1">
    <location>
        <begin position="57"/>
        <end position="75"/>
    </location>
</feature>
<protein>
    <recommendedName>
        <fullName evidence="4">Transmembrane protein 209</fullName>
    </recommendedName>
</protein>
<name>A0AAD7ZWD4_DIPPU</name>
<sequence length="515" mass="58055">VKLRSQSPVVNQTLYITQEEHRTRNSLMWGFVNAILFSIILYDLLNPCDLYSSTVIYFEVFLAVVLFLNALYHFVSYLRVTFYLEPVKLTPKQKKLMGVSDSDPHFKVATPSANVTNSSMSPYSDVLPSTPMNLSALSWRSSIMSTPNESLTSPNCNMSTVRNRSQQSPAVSQISNISSVEFIENETSLSQYLRDYEHFEKTASVGQSVEQPTNLLSSFWNHPATRTSSEVPVTLRRCTYQMAPLTALPTPGSPGVPTDESGSASSSFLQSQDVWRRIKVNPNVLTQWNANLRMWISQTILNRLVKEFDAVDEALQRHALTDVRVGLVGLERLKKTAQIQQVAQNIPTLLSLIPFLELSPNQEYLVTRIRELAKGGCMSEFRWNSGGSFHNKDWEEHLPTDSAIVMHLFATYLDSQLPPLPQNPDGRPFTAQHFAKTPDKPVQNRNTLTIYQVQISPAHYILLNGEDTLEVPKGRNNLLHTILLFLHQINTKEHGMLGRVNLGPSGINLLWVIQT</sequence>